<dbReference type="AlphaFoldDB" id="A0ABD0Q8R7"/>
<accession>A0ABD0Q8R7</accession>
<evidence type="ECO:0000313" key="2">
    <source>
        <dbReference type="Proteomes" id="UP001529510"/>
    </source>
</evidence>
<feature type="non-terminal residue" evidence="1">
    <location>
        <position position="1"/>
    </location>
</feature>
<proteinExistence type="predicted"/>
<gene>
    <name evidence="1" type="ORF">M9458_021934</name>
</gene>
<evidence type="ECO:0000313" key="1">
    <source>
        <dbReference type="EMBL" id="KAL0182559.1"/>
    </source>
</evidence>
<protein>
    <submittedName>
        <fullName evidence="1">Uncharacterized protein</fullName>
    </submittedName>
</protein>
<reference evidence="1 2" key="1">
    <citation type="submission" date="2024-05" db="EMBL/GenBank/DDBJ databases">
        <title>Genome sequencing and assembly of Indian major carp, Cirrhinus mrigala (Hamilton, 1822).</title>
        <authorList>
            <person name="Mohindra V."/>
            <person name="Chowdhury L.M."/>
            <person name="Lal K."/>
            <person name="Jena J.K."/>
        </authorList>
    </citation>
    <scope>NUCLEOTIDE SEQUENCE [LARGE SCALE GENOMIC DNA]</scope>
    <source>
        <strain evidence="1">CM1030</strain>
        <tissue evidence="1">Blood</tissue>
    </source>
</reference>
<keyword evidence="2" id="KW-1185">Reference proteome</keyword>
<organism evidence="1 2">
    <name type="scientific">Cirrhinus mrigala</name>
    <name type="common">Mrigala</name>
    <dbReference type="NCBI Taxonomy" id="683832"/>
    <lineage>
        <taxon>Eukaryota</taxon>
        <taxon>Metazoa</taxon>
        <taxon>Chordata</taxon>
        <taxon>Craniata</taxon>
        <taxon>Vertebrata</taxon>
        <taxon>Euteleostomi</taxon>
        <taxon>Actinopterygii</taxon>
        <taxon>Neopterygii</taxon>
        <taxon>Teleostei</taxon>
        <taxon>Ostariophysi</taxon>
        <taxon>Cypriniformes</taxon>
        <taxon>Cyprinidae</taxon>
        <taxon>Labeoninae</taxon>
        <taxon>Labeonini</taxon>
        <taxon>Cirrhinus</taxon>
    </lineage>
</organism>
<comment type="caution">
    <text evidence="1">The sequence shown here is derived from an EMBL/GenBank/DDBJ whole genome shotgun (WGS) entry which is preliminary data.</text>
</comment>
<sequence length="164" mass="16960">SPGAGCHGTDVAKASSVCLSPIALAPGRGPSSLSSPVLSGQSMVLGRDFPSRRLSMGDSRGGHYPPPSPGVVEVVGVAPEGAHLIASDHALIESTLYEETVHPEVETLHFMVWTPPAGPSYPPGWYSAGVSAGSVLRRVNPFHPEGLRGGYFGLPRPSGWLLSG</sequence>
<dbReference type="EMBL" id="JAMKFB020000010">
    <property type="protein sequence ID" value="KAL0182559.1"/>
    <property type="molecule type" value="Genomic_DNA"/>
</dbReference>
<dbReference type="Proteomes" id="UP001529510">
    <property type="component" value="Unassembled WGS sequence"/>
</dbReference>
<name>A0ABD0Q8R7_CIRMR</name>